<accession>A0A1G8CU38</accession>
<dbReference type="InterPro" id="IPR012851">
    <property type="entry name" value="Spore_coat_CotF-like"/>
</dbReference>
<organism evidence="1 2">
    <name type="scientific">Alteribacillus bidgolensis</name>
    <dbReference type="NCBI Taxonomy" id="930129"/>
    <lineage>
        <taxon>Bacteria</taxon>
        <taxon>Bacillati</taxon>
        <taxon>Bacillota</taxon>
        <taxon>Bacilli</taxon>
        <taxon>Bacillales</taxon>
        <taxon>Bacillaceae</taxon>
        <taxon>Alteribacillus</taxon>
    </lineage>
</organism>
<dbReference type="OrthoDB" id="2703958at2"/>
<keyword evidence="1" id="KW-0167">Capsid protein</keyword>
<dbReference type="PANTHER" id="PTHR39183">
    <property type="entry name" value="SPORE COAT PROTEIN F-LIKE PROTEIN YHCQ"/>
    <property type="match status" value="1"/>
</dbReference>
<evidence type="ECO:0000313" key="1">
    <source>
        <dbReference type="EMBL" id="SDH49037.1"/>
    </source>
</evidence>
<dbReference type="Pfam" id="PF07875">
    <property type="entry name" value="Coat_F"/>
    <property type="match status" value="1"/>
</dbReference>
<dbReference type="Proteomes" id="UP000199017">
    <property type="component" value="Unassembled WGS sequence"/>
</dbReference>
<evidence type="ECO:0000313" key="2">
    <source>
        <dbReference type="Proteomes" id="UP000199017"/>
    </source>
</evidence>
<dbReference type="PANTHER" id="PTHR39183:SF1">
    <property type="entry name" value="SPORE COAT PROTEIN F-LIKE PROTEIN YHCQ"/>
    <property type="match status" value="1"/>
</dbReference>
<keyword evidence="1" id="KW-0946">Virion</keyword>
<protein>
    <submittedName>
        <fullName evidence="1">Spore coat protein F</fullName>
    </submittedName>
</protein>
<dbReference type="EMBL" id="FNDU01000001">
    <property type="protein sequence ID" value="SDH49037.1"/>
    <property type="molecule type" value="Genomic_DNA"/>
</dbReference>
<reference evidence="1 2" key="1">
    <citation type="submission" date="2016-10" db="EMBL/GenBank/DDBJ databases">
        <authorList>
            <person name="de Groot N.N."/>
        </authorList>
    </citation>
    <scope>NUCLEOTIDE SEQUENCE [LARGE SCALE GENOMIC DNA]</scope>
    <source>
        <strain evidence="2">P4B,CCM 7963,CECT 7998,DSM 25260,IBRC-M 10614,KCTC 13821</strain>
    </source>
</reference>
<gene>
    <name evidence="1" type="ORF">SAMN05216352_101447</name>
</gene>
<dbReference type="AlphaFoldDB" id="A0A1G8CU38"/>
<name>A0A1G8CU38_9BACI</name>
<dbReference type="STRING" id="930129.SAMN05216352_101447"/>
<keyword evidence="2" id="KW-1185">Reference proteome</keyword>
<proteinExistence type="predicted"/>
<sequence length="79" mass="9191">MTGFYAGDLLGLAKTTVRNYAIAITETATSQLRKVLKRQLNSAIDLHARVFRFMYQRSYYPSYNLEKLLQNDVQNAYEH</sequence>